<dbReference type="KEGG" id="sxi:SXIM_39740"/>
<organism evidence="1 2">
    <name type="scientific">Streptomyces xiamenensis</name>
    <dbReference type="NCBI Taxonomy" id="408015"/>
    <lineage>
        <taxon>Bacteria</taxon>
        <taxon>Bacillati</taxon>
        <taxon>Actinomycetota</taxon>
        <taxon>Actinomycetes</taxon>
        <taxon>Kitasatosporales</taxon>
        <taxon>Streptomycetaceae</taxon>
        <taxon>Streptomyces</taxon>
    </lineage>
</organism>
<dbReference type="STRING" id="408015.SXIM_39740"/>
<dbReference type="HOGENOM" id="CLU_1668475_0_0_11"/>
<evidence type="ECO:0000313" key="1">
    <source>
        <dbReference type="EMBL" id="AKG45358.1"/>
    </source>
</evidence>
<dbReference type="PATRIC" id="fig|408015.6.peg.4025"/>
<evidence type="ECO:0000313" key="2">
    <source>
        <dbReference type="Proteomes" id="UP000034034"/>
    </source>
</evidence>
<sequence>MSTRLNSTVVPDGETMQDWDQPQADLVVDPEELRAMGEDAHALSRILTAGPQASGTTYSAAAALSNDGFATGSALHNTMARFFRQSMNLHNDCVRVGDHLTGTSTAHATLEEDISTQLRSATQDLQYPGTPSIVALADVQPTEIAGVWGGEGGADARV</sequence>
<proteinExistence type="predicted"/>
<accession>A0A0F7FXE3</accession>
<dbReference type="Proteomes" id="UP000034034">
    <property type="component" value="Chromosome"/>
</dbReference>
<gene>
    <name evidence="1" type="ORF">SXIM_39740</name>
</gene>
<dbReference type="AlphaFoldDB" id="A0A0F7FXE3"/>
<dbReference type="EMBL" id="CP009922">
    <property type="protein sequence ID" value="AKG45358.1"/>
    <property type="molecule type" value="Genomic_DNA"/>
</dbReference>
<keyword evidence="2" id="KW-1185">Reference proteome</keyword>
<protein>
    <submittedName>
        <fullName evidence="1">Uncharacterized protein</fullName>
    </submittedName>
</protein>
<name>A0A0F7FXE3_9ACTN</name>
<reference evidence="1" key="1">
    <citation type="submission" date="2019-08" db="EMBL/GenBank/DDBJ databases">
        <title>Complete genome sequence of a mangrove-derived Streptomyces xiamenensis.</title>
        <authorList>
            <person name="Xu J."/>
        </authorList>
    </citation>
    <scope>NUCLEOTIDE SEQUENCE</scope>
    <source>
        <strain evidence="1">318</strain>
    </source>
</reference>